<proteinExistence type="predicted"/>
<dbReference type="PROSITE" id="PS50921">
    <property type="entry name" value="ANTAR"/>
    <property type="match status" value="1"/>
</dbReference>
<dbReference type="CDD" id="cd00156">
    <property type="entry name" value="REC"/>
    <property type="match status" value="1"/>
</dbReference>
<dbReference type="InterPro" id="IPR050595">
    <property type="entry name" value="Bact_response_regulator"/>
</dbReference>
<name>A0A5C0SE75_CRATE</name>
<organism evidence="7 8">
    <name type="scientific">Crassaminicella thermophila</name>
    <dbReference type="NCBI Taxonomy" id="2599308"/>
    <lineage>
        <taxon>Bacteria</taxon>
        <taxon>Bacillati</taxon>
        <taxon>Bacillota</taxon>
        <taxon>Clostridia</taxon>
        <taxon>Eubacteriales</taxon>
        <taxon>Clostridiaceae</taxon>
        <taxon>Crassaminicella</taxon>
    </lineage>
</organism>
<dbReference type="Proteomes" id="UP000324646">
    <property type="component" value="Chromosome"/>
</dbReference>
<dbReference type="InterPro" id="IPR008327">
    <property type="entry name" value="Sig_transdc_resp-reg_antiterm"/>
</dbReference>
<gene>
    <name evidence="7" type="ORF">FQB35_11600</name>
</gene>
<dbReference type="AlphaFoldDB" id="A0A5C0SE75"/>
<evidence type="ECO:0000256" key="1">
    <source>
        <dbReference type="ARBA" id="ARBA00018672"/>
    </source>
</evidence>
<dbReference type="PANTHER" id="PTHR44591">
    <property type="entry name" value="STRESS RESPONSE REGULATOR PROTEIN 1"/>
    <property type="match status" value="1"/>
</dbReference>
<comment type="function">
    <text evidence="3">May play the central regulatory role in sporulation. It may be an element of the effector pathway responsible for the activation of sporulation genes in response to nutritional stress. Spo0A may act in concert with spo0H (a sigma factor) to control the expression of some genes that are critical to the sporulation process.</text>
</comment>
<dbReference type="Pfam" id="PF00072">
    <property type="entry name" value="Response_reg"/>
    <property type="match status" value="1"/>
</dbReference>
<evidence type="ECO:0000256" key="3">
    <source>
        <dbReference type="ARBA" id="ARBA00024867"/>
    </source>
</evidence>
<dbReference type="RefSeq" id="WP_148810051.1">
    <property type="nucleotide sequence ID" value="NZ_CP042243.1"/>
</dbReference>
<evidence type="ECO:0000313" key="8">
    <source>
        <dbReference type="Proteomes" id="UP000324646"/>
    </source>
</evidence>
<evidence type="ECO:0000256" key="2">
    <source>
        <dbReference type="ARBA" id="ARBA00022553"/>
    </source>
</evidence>
<keyword evidence="8" id="KW-1185">Reference proteome</keyword>
<dbReference type="PIRSF" id="PIRSF036382">
    <property type="entry name" value="RR_antiterm"/>
    <property type="match status" value="1"/>
</dbReference>
<dbReference type="GO" id="GO:0003723">
    <property type="term" value="F:RNA binding"/>
    <property type="evidence" value="ECO:0007669"/>
    <property type="project" value="InterPro"/>
</dbReference>
<dbReference type="SUPFAM" id="SSF52172">
    <property type="entry name" value="CheY-like"/>
    <property type="match status" value="1"/>
</dbReference>
<dbReference type="InterPro" id="IPR001789">
    <property type="entry name" value="Sig_transdc_resp-reg_receiver"/>
</dbReference>
<dbReference type="EMBL" id="CP042243">
    <property type="protein sequence ID" value="QEK12915.1"/>
    <property type="molecule type" value="Genomic_DNA"/>
</dbReference>
<dbReference type="InterPro" id="IPR005561">
    <property type="entry name" value="ANTAR"/>
</dbReference>
<evidence type="ECO:0000259" key="5">
    <source>
        <dbReference type="PROSITE" id="PS50110"/>
    </source>
</evidence>
<accession>A0A5C0SE75</accession>
<protein>
    <recommendedName>
        <fullName evidence="1">Stage 0 sporulation protein A homolog</fullName>
    </recommendedName>
</protein>
<dbReference type="SMART" id="SM01012">
    <property type="entry name" value="ANTAR"/>
    <property type="match status" value="1"/>
</dbReference>
<dbReference type="GO" id="GO:0000160">
    <property type="term" value="P:phosphorelay signal transduction system"/>
    <property type="evidence" value="ECO:0007669"/>
    <property type="project" value="InterPro"/>
</dbReference>
<evidence type="ECO:0000259" key="6">
    <source>
        <dbReference type="PROSITE" id="PS50921"/>
    </source>
</evidence>
<dbReference type="Pfam" id="PF03861">
    <property type="entry name" value="ANTAR"/>
    <property type="match status" value="1"/>
</dbReference>
<feature type="domain" description="Response regulatory" evidence="5">
    <location>
        <begin position="5"/>
        <end position="118"/>
    </location>
</feature>
<dbReference type="OrthoDB" id="9808843at2"/>
<dbReference type="PANTHER" id="PTHR44591:SF23">
    <property type="entry name" value="CHEY SUBFAMILY"/>
    <property type="match status" value="1"/>
</dbReference>
<dbReference type="InterPro" id="IPR036388">
    <property type="entry name" value="WH-like_DNA-bd_sf"/>
</dbReference>
<dbReference type="PROSITE" id="PS50110">
    <property type="entry name" value="RESPONSE_REGULATORY"/>
    <property type="match status" value="1"/>
</dbReference>
<reference evidence="7 8" key="1">
    <citation type="submission" date="2019-07" db="EMBL/GenBank/DDBJ databases">
        <title>Complete genome of Crassaminicella thermophila SY095.</title>
        <authorList>
            <person name="Li X."/>
        </authorList>
    </citation>
    <scope>NUCLEOTIDE SEQUENCE [LARGE SCALE GENOMIC DNA]</scope>
    <source>
        <strain evidence="7 8">SY095</strain>
    </source>
</reference>
<dbReference type="Gene3D" id="3.40.50.2300">
    <property type="match status" value="1"/>
</dbReference>
<feature type="domain" description="ANTAR" evidence="6">
    <location>
        <begin position="124"/>
        <end position="185"/>
    </location>
</feature>
<sequence>MDEYRVVVADSSESSRKQICRLLNKKGYKIYEATDGAGAIRISRSIFPDLVIMDMNLWGINAYEAARIIEEDRLSTVLFITSNPNKTFYEKLENMNVFAYIMKPIKADQLYQMIKFAIMNSNKIKLLSKKIEKLENTLQSRKKVDRAKGFLMEKLGISEEEAYKLLRRKSMDACIAIDKMAEKIIEQYKKK</sequence>
<keyword evidence="2 4" id="KW-0597">Phosphoprotein</keyword>
<dbReference type="KEGG" id="crs:FQB35_11600"/>
<feature type="modified residue" description="4-aspartylphosphate" evidence="4">
    <location>
        <position position="54"/>
    </location>
</feature>
<evidence type="ECO:0000313" key="7">
    <source>
        <dbReference type="EMBL" id="QEK12915.1"/>
    </source>
</evidence>
<evidence type="ECO:0000256" key="4">
    <source>
        <dbReference type="PROSITE-ProRule" id="PRU00169"/>
    </source>
</evidence>
<dbReference type="SMART" id="SM00448">
    <property type="entry name" value="REC"/>
    <property type="match status" value="1"/>
</dbReference>
<dbReference type="InterPro" id="IPR011006">
    <property type="entry name" value="CheY-like_superfamily"/>
</dbReference>
<dbReference type="Gene3D" id="1.10.10.10">
    <property type="entry name" value="Winged helix-like DNA-binding domain superfamily/Winged helix DNA-binding domain"/>
    <property type="match status" value="1"/>
</dbReference>